<keyword evidence="3" id="KW-1185">Reference proteome</keyword>
<dbReference type="AlphaFoldDB" id="A0A2K3E394"/>
<dbReference type="EMBL" id="CM008963">
    <property type="protein sequence ID" value="PNW87254.1"/>
    <property type="molecule type" value="Genomic_DNA"/>
</dbReference>
<evidence type="ECO:0000313" key="3">
    <source>
        <dbReference type="Proteomes" id="UP000006906"/>
    </source>
</evidence>
<protein>
    <submittedName>
        <fullName evidence="2">Uncharacterized protein</fullName>
    </submittedName>
</protein>
<organism evidence="2 3">
    <name type="scientific">Chlamydomonas reinhardtii</name>
    <name type="common">Chlamydomonas smithii</name>
    <dbReference type="NCBI Taxonomy" id="3055"/>
    <lineage>
        <taxon>Eukaryota</taxon>
        <taxon>Viridiplantae</taxon>
        <taxon>Chlorophyta</taxon>
        <taxon>core chlorophytes</taxon>
        <taxon>Chlorophyceae</taxon>
        <taxon>CS clade</taxon>
        <taxon>Chlamydomonadales</taxon>
        <taxon>Chlamydomonadaceae</taxon>
        <taxon>Chlamydomonas</taxon>
    </lineage>
</organism>
<accession>A0A2K3E394</accession>
<gene>
    <name evidence="2" type="ORF">CHLRE_02g115226v5</name>
</gene>
<reference evidence="2 3" key="1">
    <citation type="journal article" date="2007" name="Science">
        <title>The Chlamydomonas genome reveals the evolution of key animal and plant functions.</title>
        <authorList>
            <person name="Merchant S.S."/>
            <person name="Prochnik S.E."/>
            <person name="Vallon O."/>
            <person name="Harris E.H."/>
            <person name="Karpowicz S.J."/>
            <person name="Witman G.B."/>
            <person name="Terry A."/>
            <person name="Salamov A."/>
            <person name="Fritz-Laylin L.K."/>
            <person name="Marechal-Drouard L."/>
            <person name="Marshall W.F."/>
            <person name="Qu L.H."/>
            <person name="Nelson D.R."/>
            <person name="Sanderfoot A.A."/>
            <person name="Spalding M.H."/>
            <person name="Kapitonov V.V."/>
            <person name="Ren Q."/>
            <person name="Ferris P."/>
            <person name="Lindquist E."/>
            <person name="Shapiro H."/>
            <person name="Lucas S.M."/>
            <person name="Grimwood J."/>
            <person name="Schmutz J."/>
            <person name="Cardol P."/>
            <person name="Cerutti H."/>
            <person name="Chanfreau G."/>
            <person name="Chen C.L."/>
            <person name="Cognat V."/>
            <person name="Croft M.T."/>
            <person name="Dent R."/>
            <person name="Dutcher S."/>
            <person name="Fernandez E."/>
            <person name="Fukuzawa H."/>
            <person name="Gonzalez-Ballester D."/>
            <person name="Gonzalez-Halphen D."/>
            <person name="Hallmann A."/>
            <person name="Hanikenne M."/>
            <person name="Hippler M."/>
            <person name="Inwood W."/>
            <person name="Jabbari K."/>
            <person name="Kalanon M."/>
            <person name="Kuras R."/>
            <person name="Lefebvre P.A."/>
            <person name="Lemaire S.D."/>
            <person name="Lobanov A.V."/>
            <person name="Lohr M."/>
            <person name="Manuell A."/>
            <person name="Meier I."/>
            <person name="Mets L."/>
            <person name="Mittag M."/>
            <person name="Mittelmeier T."/>
            <person name="Moroney J.V."/>
            <person name="Moseley J."/>
            <person name="Napoli C."/>
            <person name="Nedelcu A.M."/>
            <person name="Niyogi K."/>
            <person name="Novoselov S.V."/>
            <person name="Paulsen I.T."/>
            <person name="Pazour G."/>
            <person name="Purton S."/>
            <person name="Ral J.P."/>
            <person name="Riano-Pachon D.M."/>
            <person name="Riekhof W."/>
            <person name="Rymarquis L."/>
            <person name="Schroda M."/>
            <person name="Stern D."/>
            <person name="Umen J."/>
            <person name="Willows R."/>
            <person name="Wilson N."/>
            <person name="Zimmer S.L."/>
            <person name="Allmer J."/>
            <person name="Balk J."/>
            <person name="Bisova K."/>
            <person name="Chen C.J."/>
            <person name="Elias M."/>
            <person name="Gendler K."/>
            <person name="Hauser C."/>
            <person name="Lamb M.R."/>
            <person name="Ledford H."/>
            <person name="Long J.C."/>
            <person name="Minagawa J."/>
            <person name="Page M.D."/>
            <person name="Pan J."/>
            <person name="Pootakham W."/>
            <person name="Roje S."/>
            <person name="Rose A."/>
            <person name="Stahlberg E."/>
            <person name="Terauchi A.M."/>
            <person name="Yang P."/>
            <person name="Ball S."/>
            <person name="Bowler C."/>
            <person name="Dieckmann C.L."/>
            <person name="Gladyshev V.N."/>
            <person name="Green P."/>
            <person name="Jorgensen R."/>
            <person name="Mayfield S."/>
            <person name="Mueller-Roeber B."/>
            <person name="Rajamani S."/>
            <person name="Sayre R.T."/>
            <person name="Brokstein P."/>
            <person name="Dubchak I."/>
            <person name="Goodstein D."/>
            <person name="Hornick L."/>
            <person name="Huang Y.W."/>
            <person name="Jhaveri J."/>
            <person name="Luo Y."/>
            <person name="Martinez D."/>
            <person name="Ngau W.C."/>
            <person name="Otillar B."/>
            <person name="Poliakov A."/>
            <person name="Porter A."/>
            <person name="Szajkowski L."/>
            <person name="Werner G."/>
            <person name="Zhou K."/>
            <person name="Grigoriev I.V."/>
            <person name="Rokhsar D.S."/>
            <person name="Grossman A.R."/>
        </authorList>
    </citation>
    <scope>NUCLEOTIDE SEQUENCE [LARGE SCALE GENOMIC DNA]</scope>
    <source>
        <strain evidence="3">CC-503</strain>
    </source>
</reference>
<dbReference type="GeneID" id="66052489"/>
<evidence type="ECO:0000256" key="1">
    <source>
        <dbReference type="SAM" id="MobiDB-lite"/>
    </source>
</evidence>
<name>A0A2K3E394_CHLRE</name>
<dbReference type="Proteomes" id="UP000006906">
    <property type="component" value="Chromosome 2"/>
</dbReference>
<sequence>MVAVRAAAARHDAGVRRVRKRVRELGRAADTGHLSCTPEAGPSWGPRTCRSSTLL</sequence>
<evidence type="ECO:0000313" key="2">
    <source>
        <dbReference type="EMBL" id="PNW87254.1"/>
    </source>
</evidence>
<feature type="region of interest" description="Disordered" evidence="1">
    <location>
        <begin position="27"/>
        <end position="55"/>
    </location>
</feature>
<dbReference type="KEGG" id="cre:CHLRE_02g115226v5"/>
<dbReference type="Gramene" id="PNW87254">
    <property type="protein sequence ID" value="PNW87254"/>
    <property type="gene ID" value="CHLRE_02g115226v5"/>
</dbReference>
<dbReference type="InParanoid" id="A0A2K3E394"/>
<proteinExistence type="predicted"/>
<dbReference type="RefSeq" id="XP_042927587.1">
    <property type="nucleotide sequence ID" value="XM_043059953.1"/>
</dbReference>